<feature type="domain" description="DUF1330" evidence="1">
    <location>
        <begin position="25"/>
        <end position="120"/>
    </location>
</feature>
<sequence length="140" mass="15453">MHDRRAMTSGVIDPGGQARHARAMTAYAIANLQPSAEPHEEVLTYIERIQATLDPFGGRFLVHGAPRREVREGEWPGALVMIGFPTYEDARAWYDSEAYQALVPLRARHIPGDILLVEGVPEDYDPATTAALMRAASARN</sequence>
<accession>A0ABP7MTQ9</accession>
<evidence type="ECO:0000313" key="3">
    <source>
        <dbReference type="Proteomes" id="UP001501000"/>
    </source>
</evidence>
<dbReference type="Proteomes" id="UP001501000">
    <property type="component" value="Unassembled WGS sequence"/>
</dbReference>
<name>A0ABP7MTQ9_9ACTN</name>
<proteinExistence type="predicted"/>
<comment type="caution">
    <text evidence="2">The sequence shown here is derived from an EMBL/GenBank/DDBJ whole genome shotgun (WGS) entry which is preliminary data.</text>
</comment>
<dbReference type="SUPFAM" id="SSF54909">
    <property type="entry name" value="Dimeric alpha+beta barrel"/>
    <property type="match status" value="1"/>
</dbReference>
<dbReference type="EMBL" id="BAABAJ010000013">
    <property type="protein sequence ID" value="GAA3928490.1"/>
    <property type="molecule type" value="Genomic_DNA"/>
</dbReference>
<dbReference type="InterPro" id="IPR010753">
    <property type="entry name" value="DUF1330"/>
</dbReference>
<gene>
    <name evidence="2" type="ORF">GCM10022244_42060</name>
</gene>
<organism evidence="2 3">
    <name type="scientific">Streptomyces gulbargensis</name>
    <dbReference type="NCBI Taxonomy" id="364901"/>
    <lineage>
        <taxon>Bacteria</taxon>
        <taxon>Bacillati</taxon>
        <taxon>Actinomycetota</taxon>
        <taxon>Actinomycetes</taxon>
        <taxon>Kitasatosporales</taxon>
        <taxon>Streptomycetaceae</taxon>
        <taxon>Streptomyces</taxon>
    </lineage>
</organism>
<dbReference type="Gene3D" id="3.30.70.100">
    <property type="match status" value="1"/>
</dbReference>
<evidence type="ECO:0000259" key="1">
    <source>
        <dbReference type="Pfam" id="PF07045"/>
    </source>
</evidence>
<protein>
    <recommendedName>
        <fullName evidence="1">DUF1330 domain-containing protein</fullName>
    </recommendedName>
</protein>
<dbReference type="Pfam" id="PF07045">
    <property type="entry name" value="DUF1330"/>
    <property type="match status" value="1"/>
</dbReference>
<dbReference type="PANTHER" id="PTHR41521:SF4">
    <property type="entry name" value="BLR0684 PROTEIN"/>
    <property type="match status" value="1"/>
</dbReference>
<dbReference type="InterPro" id="IPR011008">
    <property type="entry name" value="Dimeric_a/b-barrel"/>
</dbReference>
<dbReference type="PANTHER" id="PTHR41521">
    <property type="match status" value="1"/>
</dbReference>
<reference evidence="3" key="1">
    <citation type="journal article" date="2019" name="Int. J. Syst. Evol. Microbiol.">
        <title>The Global Catalogue of Microorganisms (GCM) 10K type strain sequencing project: providing services to taxonomists for standard genome sequencing and annotation.</title>
        <authorList>
            <consortium name="The Broad Institute Genomics Platform"/>
            <consortium name="The Broad Institute Genome Sequencing Center for Infectious Disease"/>
            <person name="Wu L."/>
            <person name="Ma J."/>
        </authorList>
    </citation>
    <scope>NUCLEOTIDE SEQUENCE [LARGE SCALE GENOMIC DNA]</scope>
    <source>
        <strain evidence="3">JCM 16956</strain>
    </source>
</reference>
<evidence type="ECO:0000313" key="2">
    <source>
        <dbReference type="EMBL" id="GAA3928490.1"/>
    </source>
</evidence>
<keyword evidence="3" id="KW-1185">Reference proteome</keyword>